<dbReference type="Proteomes" id="UP000637788">
    <property type="component" value="Unassembled WGS sequence"/>
</dbReference>
<feature type="domain" description="UbiC transcription regulator-associated" evidence="1">
    <location>
        <begin position="2"/>
        <end position="89"/>
    </location>
</feature>
<dbReference type="GO" id="GO:0003677">
    <property type="term" value="F:DNA binding"/>
    <property type="evidence" value="ECO:0007669"/>
    <property type="project" value="InterPro"/>
</dbReference>
<reference evidence="2" key="2">
    <citation type="submission" date="2020-09" db="EMBL/GenBank/DDBJ databases">
        <authorList>
            <person name="Sun Q."/>
            <person name="Ohkuma M."/>
        </authorList>
    </citation>
    <scope>NUCLEOTIDE SEQUENCE</scope>
    <source>
        <strain evidence="2">JCM 3035</strain>
    </source>
</reference>
<dbReference type="SUPFAM" id="SSF64288">
    <property type="entry name" value="Chorismate lyase-like"/>
    <property type="match status" value="1"/>
</dbReference>
<sequence>MVQLVTTYIPLSIAGGTYLEEAVPGPGGIYAAFEGLGHRISRMLEEVQARMPRYEEAERLGAESGTPVLDVVHISYDQDETPMDLSITSCSAPTRTS</sequence>
<proteinExistence type="predicted"/>
<dbReference type="EMBL" id="BMPQ01000038">
    <property type="protein sequence ID" value="GGL09780.1"/>
    <property type="molecule type" value="Genomic_DNA"/>
</dbReference>
<dbReference type="InterPro" id="IPR028978">
    <property type="entry name" value="Chorismate_lyase_/UTRA_dom_sf"/>
</dbReference>
<dbReference type="Gene3D" id="3.40.1410.10">
    <property type="entry name" value="Chorismate lyase-like"/>
    <property type="match status" value="1"/>
</dbReference>
<comment type="caution">
    <text evidence="2">The sequence shown here is derived from an EMBL/GenBank/DDBJ whole genome shotgun (WGS) entry which is preliminary data.</text>
</comment>
<dbReference type="Pfam" id="PF07702">
    <property type="entry name" value="UTRA"/>
    <property type="match status" value="1"/>
</dbReference>
<evidence type="ECO:0000313" key="2">
    <source>
        <dbReference type="EMBL" id="GGL09780.1"/>
    </source>
</evidence>
<dbReference type="InterPro" id="IPR011663">
    <property type="entry name" value="UTRA"/>
</dbReference>
<name>A0A917RII7_9ACTN</name>
<accession>A0A917RII7</accession>
<evidence type="ECO:0000259" key="1">
    <source>
        <dbReference type="Pfam" id="PF07702"/>
    </source>
</evidence>
<evidence type="ECO:0000313" key="3">
    <source>
        <dbReference type="Proteomes" id="UP000637788"/>
    </source>
</evidence>
<dbReference type="AlphaFoldDB" id="A0A917RII7"/>
<gene>
    <name evidence="2" type="ORF">GCM10010094_83240</name>
</gene>
<reference evidence="2" key="1">
    <citation type="journal article" date="2014" name="Int. J. Syst. Evol. Microbiol.">
        <title>Complete genome sequence of Corynebacterium casei LMG S-19264T (=DSM 44701T), isolated from a smear-ripened cheese.</title>
        <authorList>
            <consortium name="US DOE Joint Genome Institute (JGI-PGF)"/>
            <person name="Walter F."/>
            <person name="Albersmeier A."/>
            <person name="Kalinowski J."/>
            <person name="Ruckert C."/>
        </authorList>
    </citation>
    <scope>NUCLEOTIDE SEQUENCE</scope>
    <source>
        <strain evidence="2">JCM 3035</strain>
    </source>
</reference>
<organism evidence="2 3">
    <name type="scientific">Streptomyces flaveus</name>
    <dbReference type="NCBI Taxonomy" id="66370"/>
    <lineage>
        <taxon>Bacteria</taxon>
        <taxon>Bacillati</taxon>
        <taxon>Actinomycetota</taxon>
        <taxon>Actinomycetes</taxon>
        <taxon>Kitasatosporales</taxon>
        <taxon>Streptomycetaceae</taxon>
        <taxon>Streptomyces</taxon>
        <taxon>Streptomyces aurantiacus group</taxon>
    </lineage>
</organism>
<dbReference type="GO" id="GO:0006355">
    <property type="term" value="P:regulation of DNA-templated transcription"/>
    <property type="evidence" value="ECO:0007669"/>
    <property type="project" value="InterPro"/>
</dbReference>
<keyword evidence="3" id="KW-1185">Reference proteome</keyword>
<protein>
    <recommendedName>
        <fullName evidence="1">UbiC transcription regulator-associated domain-containing protein</fullName>
    </recommendedName>
</protein>